<organism evidence="2 3">
    <name type="scientific">Smittium culicis</name>
    <dbReference type="NCBI Taxonomy" id="133412"/>
    <lineage>
        <taxon>Eukaryota</taxon>
        <taxon>Fungi</taxon>
        <taxon>Fungi incertae sedis</taxon>
        <taxon>Zoopagomycota</taxon>
        <taxon>Kickxellomycotina</taxon>
        <taxon>Harpellomycetes</taxon>
        <taxon>Harpellales</taxon>
        <taxon>Legeriomycetaceae</taxon>
        <taxon>Smittium</taxon>
    </lineage>
</organism>
<evidence type="ECO:0000256" key="1">
    <source>
        <dbReference type="SAM" id="SignalP"/>
    </source>
</evidence>
<accession>A0A1R1XYN6</accession>
<gene>
    <name evidence="2" type="ORF">AYI70_g4508</name>
</gene>
<evidence type="ECO:0000313" key="3">
    <source>
        <dbReference type="Proteomes" id="UP000187283"/>
    </source>
</evidence>
<feature type="signal peptide" evidence="1">
    <location>
        <begin position="1"/>
        <end position="19"/>
    </location>
</feature>
<comment type="caution">
    <text evidence="2">The sequence shown here is derived from an EMBL/GenBank/DDBJ whole genome shotgun (WGS) entry which is preliminary data.</text>
</comment>
<dbReference type="OrthoDB" id="10496552at2759"/>
<protein>
    <submittedName>
        <fullName evidence="2">Uncharacterized protein</fullName>
    </submittedName>
</protein>
<dbReference type="EMBL" id="LSSN01001394">
    <property type="protein sequence ID" value="OMJ19802.1"/>
    <property type="molecule type" value="Genomic_DNA"/>
</dbReference>
<dbReference type="AlphaFoldDB" id="A0A1R1XYN6"/>
<evidence type="ECO:0000313" key="2">
    <source>
        <dbReference type="EMBL" id="OMJ19802.1"/>
    </source>
</evidence>
<keyword evidence="1" id="KW-0732">Signal</keyword>
<name>A0A1R1XYN6_9FUNG</name>
<dbReference type="Proteomes" id="UP000187283">
    <property type="component" value="Unassembled WGS sequence"/>
</dbReference>
<feature type="chain" id="PRO_5012774243" evidence="1">
    <location>
        <begin position="20"/>
        <end position="298"/>
    </location>
</feature>
<reference evidence="2 3" key="1">
    <citation type="submission" date="2017-01" db="EMBL/GenBank/DDBJ databases">
        <authorList>
            <person name="Mah S.A."/>
            <person name="Swanson W.J."/>
            <person name="Moy G.W."/>
            <person name="Vacquier V.D."/>
        </authorList>
    </citation>
    <scope>NUCLEOTIDE SEQUENCE [LARGE SCALE GENOMIC DNA]</scope>
    <source>
        <strain evidence="2 3">GSMNP</strain>
    </source>
</reference>
<proteinExistence type="predicted"/>
<keyword evidence="3" id="KW-1185">Reference proteome</keyword>
<sequence length="298" mass="33587">MYSIRKLTIFAALAISVISSKNKLLADSDELGSNGLKSDINYPEKNSFDEIEDATKTHNLNSNEDFLNGEDDLIKQNFDEKPKPLNYQSPNFPQAFQNFNNNNNNCNNAARFGYRYCNKCKKYIKINPNQRNCGCNANFCNRRFFMAYVTRKAYETITEYQDVCTTTTKTKIRVILYTTTITDEQTVTQSGTVSWFETSNFTSTTTQTVTNSQTETKFQTTTLTESSTKTDTESILTTLTQIETTTQTTSTTTTETETKSVPFTVTESVTVTELVVPPESTTSSIVSRSRIPITFTPV</sequence>